<dbReference type="AlphaFoldDB" id="A0A180GGV3"/>
<protein>
    <submittedName>
        <fullName evidence="1 2">Uncharacterized protein</fullName>
    </submittedName>
</protein>
<name>A0A180GGV3_PUCT1</name>
<organism evidence="1">
    <name type="scientific">Puccinia triticina (isolate 1-1 / race 1 (BBBD))</name>
    <name type="common">Brown leaf rust fungus</name>
    <dbReference type="NCBI Taxonomy" id="630390"/>
    <lineage>
        <taxon>Eukaryota</taxon>
        <taxon>Fungi</taxon>
        <taxon>Dikarya</taxon>
        <taxon>Basidiomycota</taxon>
        <taxon>Pucciniomycotina</taxon>
        <taxon>Pucciniomycetes</taxon>
        <taxon>Pucciniales</taxon>
        <taxon>Pucciniaceae</taxon>
        <taxon>Puccinia</taxon>
    </lineage>
</organism>
<reference evidence="1" key="1">
    <citation type="submission" date="2009-11" db="EMBL/GenBank/DDBJ databases">
        <authorList>
            <consortium name="The Broad Institute Genome Sequencing Platform"/>
            <person name="Ward D."/>
            <person name="Feldgarden M."/>
            <person name="Earl A."/>
            <person name="Young S.K."/>
            <person name="Zeng Q."/>
            <person name="Koehrsen M."/>
            <person name="Alvarado L."/>
            <person name="Berlin A."/>
            <person name="Bochicchio J."/>
            <person name="Borenstein D."/>
            <person name="Chapman S.B."/>
            <person name="Chen Z."/>
            <person name="Engels R."/>
            <person name="Freedman E."/>
            <person name="Gellesch M."/>
            <person name="Goldberg J."/>
            <person name="Griggs A."/>
            <person name="Gujja S."/>
            <person name="Heilman E."/>
            <person name="Heiman D."/>
            <person name="Hepburn T."/>
            <person name="Howarth C."/>
            <person name="Jen D."/>
            <person name="Larson L."/>
            <person name="Lewis B."/>
            <person name="Mehta T."/>
            <person name="Park D."/>
            <person name="Pearson M."/>
            <person name="Roberts A."/>
            <person name="Saif S."/>
            <person name="Shea T."/>
            <person name="Shenoy N."/>
            <person name="Sisk P."/>
            <person name="Stolte C."/>
            <person name="Sykes S."/>
            <person name="Thomson T."/>
            <person name="Walk T."/>
            <person name="White J."/>
            <person name="Yandava C."/>
            <person name="Izard J."/>
            <person name="Baranova O.V."/>
            <person name="Blanton J.M."/>
            <person name="Tanner A.C."/>
            <person name="Dewhirst F.E."/>
            <person name="Haas B."/>
            <person name="Nusbaum C."/>
            <person name="Birren B."/>
        </authorList>
    </citation>
    <scope>NUCLEOTIDE SEQUENCE [LARGE SCALE GENOMIC DNA]</scope>
    <source>
        <strain evidence="1">1-1 BBBD Race 1</strain>
    </source>
</reference>
<dbReference type="VEuPathDB" id="FungiDB:PTTG_12386"/>
<dbReference type="PANTHER" id="PTHR33069:SF3">
    <property type="entry name" value="DYNEIN HEAVY CHAIN TAIL DOMAIN-CONTAINING PROTEIN"/>
    <property type="match status" value="1"/>
</dbReference>
<sequence>MLDSTGKSSGELELAKEYRIAEEFGRLIQKYTDRRNRPEALSLDSIDHVNKKKDLLNGLHSELLPLLINQLNTLAQSLIPSGLRRETERNIRLVLKTQSELEGTIDQIRSNIATLCSEVTYLGERVDDQHLRGLKDCRLYRLYDSFEQGVLSLLRSIFLEADQLFQQIQMAPDELKPDQFDSCCHREQLSNTVHRTLNIIEQTIGMINESELDHAQAGWCNQLRRFDKAMEEIMVLLDPTPNLPSGAQDYPRKLEDKLAIPLARLSIPIVKLSRLFFKKISKHGMNQKRLSSYTDMSSDQINDFARSIGQVALDVQTLPRLLYKREEGYSDTTNEVFLRTTKNISSCLQSALYLVLLHFLPLLPDSEGFPVQNYYNAWFVTWSTQLNLAIHTFNRTLESNYPFD</sequence>
<gene>
    <name evidence="1" type="ORF">PTTG_12386</name>
</gene>
<dbReference type="OrthoDB" id="2507396at2759"/>
<proteinExistence type="predicted"/>
<evidence type="ECO:0000313" key="3">
    <source>
        <dbReference type="Proteomes" id="UP000005240"/>
    </source>
</evidence>
<dbReference type="EnsemblFungi" id="PTTG_12386-t43_1">
    <property type="protein sequence ID" value="PTTG_12386-t43_1-p1"/>
    <property type="gene ID" value="PTTG_12386"/>
</dbReference>
<dbReference type="STRING" id="630390.A0A180GGV3"/>
<reference evidence="2" key="4">
    <citation type="submission" date="2025-05" db="UniProtKB">
        <authorList>
            <consortium name="EnsemblFungi"/>
        </authorList>
    </citation>
    <scope>IDENTIFICATION</scope>
    <source>
        <strain evidence="2">isolate 1-1 / race 1 (BBBD)</strain>
    </source>
</reference>
<accession>A0A180GGV3</accession>
<reference evidence="2 3" key="3">
    <citation type="journal article" date="2017" name="G3 (Bethesda)">
        <title>Comparative analysis highlights variable genome content of wheat rusts and divergence of the mating loci.</title>
        <authorList>
            <person name="Cuomo C.A."/>
            <person name="Bakkeren G."/>
            <person name="Khalil H.B."/>
            <person name="Panwar V."/>
            <person name="Joly D."/>
            <person name="Linning R."/>
            <person name="Sakthikumar S."/>
            <person name="Song X."/>
            <person name="Adiconis X."/>
            <person name="Fan L."/>
            <person name="Goldberg J.M."/>
            <person name="Levin J.Z."/>
            <person name="Young S."/>
            <person name="Zeng Q."/>
            <person name="Anikster Y."/>
            <person name="Bruce M."/>
            <person name="Wang M."/>
            <person name="Yin C."/>
            <person name="McCallum B."/>
            <person name="Szabo L.J."/>
            <person name="Hulbert S."/>
            <person name="Chen X."/>
            <person name="Fellers J.P."/>
        </authorList>
    </citation>
    <scope>NUCLEOTIDE SEQUENCE</scope>
    <source>
        <strain evidence="2">isolate 1-1 / race 1 (BBBD)</strain>
        <strain evidence="3">Isolate 1-1 / race 1 (BBBD)</strain>
    </source>
</reference>
<dbReference type="Proteomes" id="UP000005240">
    <property type="component" value="Unassembled WGS sequence"/>
</dbReference>
<keyword evidence="3" id="KW-1185">Reference proteome</keyword>
<evidence type="ECO:0000313" key="1">
    <source>
        <dbReference type="EMBL" id="OAV91648.1"/>
    </source>
</evidence>
<evidence type="ECO:0000313" key="2">
    <source>
        <dbReference type="EnsemblFungi" id="PTTG_12386-t43_1-p1"/>
    </source>
</evidence>
<dbReference type="EMBL" id="ADAS02000077">
    <property type="protein sequence ID" value="OAV91648.1"/>
    <property type="molecule type" value="Genomic_DNA"/>
</dbReference>
<reference evidence="1" key="2">
    <citation type="submission" date="2016-05" db="EMBL/GenBank/DDBJ databases">
        <title>Comparative analysis highlights variable genome content of wheat rusts and divergence of the mating loci.</title>
        <authorList>
            <person name="Cuomo C.A."/>
            <person name="Bakkeren G."/>
            <person name="Szabo L."/>
            <person name="Khalil H."/>
            <person name="Joly D."/>
            <person name="Goldberg J."/>
            <person name="Young S."/>
            <person name="Zeng Q."/>
            <person name="Fellers J."/>
        </authorList>
    </citation>
    <scope>NUCLEOTIDE SEQUENCE [LARGE SCALE GENOMIC DNA]</scope>
    <source>
        <strain evidence="1">1-1 BBBD Race 1</strain>
    </source>
</reference>
<dbReference type="PANTHER" id="PTHR33069">
    <property type="entry name" value="CHROMOSOME 7, WHOLE GENOME SHOTGUN SEQUENCE-RELATED"/>
    <property type="match status" value="1"/>
</dbReference>